<reference evidence="2" key="2">
    <citation type="journal article" date="2013" name="PLoS Genet.">
        <title>Comparative genome structure, secondary metabolite, and effector coding capacity across Cochliobolus pathogens.</title>
        <authorList>
            <person name="Condon B.J."/>
            <person name="Leng Y."/>
            <person name="Wu D."/>
            <person name="Bushley K.E."/>
            <person name="Ohm R.A."/>
            <person name="Otillar R."/>
            <person name="Martin J."/>
            <person name="Schackwitz W."/>
            <person name="Grimwood J."/>
            <person name="MohdZainudin N."/>
            <person name="Xue C."/>
            <person name="Wang R."/>
            <person name="Manning V.A."/>
            <person name="Dhillon B."/>
            <person name="Tu Z.J."/>
            <person name="Steffenson B.J."/>
            <person name="Salamov A."/>
            <person name="Sun H."/>
            <person name="Lowry S."/>
            <person name="LaButti K."/>
            <person name="Han J."/>
            <person name="Copeland A."/>
            <person name="Lindquist E."/>
            <person name="Barry K."/>
            <person name="Schmutz J."/>
            <person name="Baker S.E."/>
            <person name="Ciuffetti L.M."/>
            <person name="Grigoriev I.V."/>
            <person name="Zhong S."/>
            <person name="Turgeon B.G."/>
        </authorList>
    </citation>
    <scope>NUCLEOTIDE SEQUENCE [LARGE SCALE GENOMIC DNA]</scope>
    <source>
        <strain evidence="2">C5 / ATCC 48332 / race O</strain>
    </source>
</reference>
<evidence type="ECO:0000313" key="2">
    <source>
        <dbReference type="Proteomes" id="UP000016936"/>
    </source>
</evidence>
<organism evidence="1 2">
    <name type="scientific">Cochliobolus heterostrophus (strain C5 / ATCC 48332 / race O)</name>
    <name type="common">Southern corn leaf blight fungus</name>
    <name type="synonym">Bipolaris maydis</name>
    <dbReference type="NCBI Taxonomy" id="701091"/>
    <lineage>
        <taxon>Eukaryota</taxon>
        <taxon>Fungi</taxon>
        <taxon>Dikarya</taxon>
        <taxon>Ascomycota</taxon>
        <taxon>Pezizomycotina</taxon>
        <taxon>Dothideomycetes</taxon>
        <taxon>Pleosporomycetidae</taxon>
        <taxon>Pleosporales</taxon>
        <taxon>Pleosporineae</taxon>
        <taxon>Pleosporaceae</taxon>
        <taxon>Bipolaris</taxon>
    </lineage>
</organism>
<dbReference type="Proteomes" id="UP000016936">
    <property type="component" value="Unassembled WGS sequence"/>
</dbReference>
<dbReference type="AlphaFoldDB" id="M2USS9"/>
<evidence type="ECO:0000313" key="1">
    <source>
        <dbReference type="EMBL" id="EMD90912.1"/>
    </source>
</evidence>
<protein>
    <submittedName>
        <fullName evidence="1">Uncharacterized protein</fullName>
    </submittedName>
</protein>
<keyword evidence="2" id="KW-1185">Reference proteome</keyword>
<feature type="non-terminal residue" evidence="1">
    <location>
        <position position="1"/>
    </location>
</feature>
<proteinExistence type="predicted"/>
<dbReference type="EMBL" id="KB445577">
    <property type="protein sequence ID" value="EMD90912.1"/>
    <property type="molecule type" value="Genomic_DNA"/>
</dbReference>
<sequence>IGASPSITCIDPSLNNHDCSCTCTNGITFKQLVPSPIRANVTACPSLDEY</sequence>
<dbReference type="HOGENOM" id="CLU_3129683_0_0_1"/>
<accession>M2USS9</accession>
<reference evidence="1 2" key="1">
    <citation type="journal article" date="2012" name="PLoS Pathog.">
        <title>Diverse lifestyles and strategies of plant pathogenesis encoded in the genomes of eighteen Dothideomycetes fungi.</title>
        <authorList>
            <person name="Ohm R.A."/>
            <person name="Feau N."/>
            <person name="Henrissat B."/>
            <person name="Schoch C.L."/>
            <person name="Horwitz B.A."/>
            <person name="Barry K.W."/>
            <person name="Condon B.J."/>
            <person name="Copeland A.C."/>
            <person name="Dhillon B."/>
            <person name="Glaser F."/>
            <person name="Hesse C.N."/>
            <person name="Kosti I."/>
            <person name="LaButti K."/>
            <person name="Lindquist E.A."/>
            <person name="Lucas S."/>
            <person name="Salamov A.A."/>
            <person name="Bradshaw R.E."/>
            <person name="Ciuffetti L."/>
            <person name="Hamelin R.C."/>
            <person name="Kema G.H.J."/>
            <person name="Lawrence C."/>
            <person name="Scott J.A."/>
            <person name="Spatafora J.W."/>
            <person name="Turgeon B.G."/>
            <person name="de Wit P.J.G.M."/>
            <person name="Zhong S."/>
            <person name="Goodwin S.B."/>
            <person name="Grigoriev I.V."/>
        </authorList>
    </citation>
    <scope>NUCLEOTIDE SEQUENCE [LARGE SCALE GENOMIC DNA]</scope>
    <source>
        <strain evidence="2">C5 / ATCC 48332 / race O</strain>
    </source>
</reference>
<dbReference type="OrthoDB" id="10427528at2759"/>
<name>M2USS9_COCH5</name>
<gene>
    <name evidence="1" type="ORF">COCHEDRAFT_1103840</name>
</gene>